<feature type="compositionally biased region" description="Basic and acidic residues" evidence="1">
    <location>
        <begin position="76"/>
        <end position="92"/>
    </location>
</feature>
<dbReference type="Proteomes" id="UP000433883">
    <property type="component" value="Unassembled WGS sequence"/>
</dbReference>
<sequence length="468" mass="53354">MANSRSPFDTYQPFGGESSRTRRTPYEHVITEDGYVPADMPDHVLYAKLGITFVQDDDSDVRHPARRPAPIYVDNKSSRDKPAARSAADSDNRIDSKLAKKIDERRLATKAPSFAQALEKPSPPPLVNPAWAPRSLYVKRSKRQDRPELLDYRIEIDENNMSKIFTNDGKIPRGARWCRYHYDGRKHRGFDHNQHRGCLPRENHLPCELQHDLDDCEDFALDLTPDNQLEEMVLRSAYMDVNKGKHWPDVDAVLADIRRRKNSPQVKGIARQLGMKPWPKSTKGSLRAPREAPRDYKAPNLINDKKSSSLWNAEFTKDYKAPNLINDKKSSLWNAEFTKNEEYRKQKPLPDFVAMLAEDKAKRAKEQADKEKEETSMRSAFQNAINNFARALKDKEYDKSKDGESASYYFALLCSLSDDKSNDCHEVAAEYLAKLDQMVSVSGPDNAAAECQSPKKDEPGEAHGNQRG</sequence>
<dbReference type="AlphaFoldDB" id="A0A8H3UIR8"/>
<dbReference type="EMBL" id="WNWQ01000328">
    <property type="protein sequence ID" value="KAE9970410.1"/>
    <property type="molecule type" value="Genomic_DNA"/>
</dbReference>
<feature type="region of interest" description="Disordered" evidence="1">
    <location>
        <begin position="1"/>
        <end position="26"/>
    </location>
</feature>
<accession>A0A8H3UIR8</accession>
<feature type="region of interest" description="Disordered" evidence="1">
    <location>
        <begin position="444"/>
        <end position="468"/>
    </location>
</feature>
<name>A0A8H3UIR8_VENIN</name>
<protein>
    <submittedName>
        <fullName evidence="2">Uncharacterized protein</fullName>
    </submittedName>
</protein>
<evidence type="ECO:0000256" key="1">
    <source>
        <dbReference type="SAM" id="MobiDB-lite"/>
    </source>
</evidence>
<proteinExistence type="predicted"/>
<feature type="compositionally biased region" description="Basic and acidic residues" evidence="1">
    <location>
        <begin position="288"/>
        <end position="300"/>
    </location>
</feature>
<organism evidence="2 3">
    <name type="scientific">Venturia inaequalis</name>
    <name type="common">Apple scab fungus</name>
    <dbReference type="NCBI Taxonomy" id="5025"/>
    <lineage>
        <taxon>Eukaryota</taxon>
        <taxon>Fungi</taxon>
        <taxon>Dikarya</taxon>
        <taxon>Ascomycota</taxon>
        <taxon>Pezizomycotina</taxon>
        <taxon>Dothideomycetes</taxon>
        <taxon>Pleosporomycetidae</taxon>
        <taxon>Venturiales</taxon>
        <taxon>Venturiaceae</taxon>
        <taxon>Venturia</taxon>
    </lineage>
</organism>
<feature type="region of interest" description="Disordered" evidence="1">
    <location>
        <begin position="275"/>
        <end position="300"/>
    </location>
</feature>
<comment type="caution">
    <text evidence="2">The sequence shown here is derived from an EMBL/GenBank/DDBJ whole genome shotgun (WGS) entry which is preliminary data.</text>
</comment>
<gene>
    <name evidence="2" type="ORF">BLS_004912</name>
</gene>
<evidence type="ECO:0000313" key="3">
    <source>
        <dbReference type="Proteomes" id="UP000433883"/>
    </source>
</evidence>
<feature type="region of interest" description="Disordered" evidence="1">
    <location>
        <begin position="59"/>
        <end position="92"/>
    </location>
</feature>
<reference evidence="2 3" key="1">
    <citation type="submission" date="2019-11" db="EMBL/GenBank/DDBJ databases">
        <title>Venturia inaequalis Genome Resource.</title>
        <authorList>
            <person name="Lichtner F.J."/>
        </authorList>
    </citation>
    <scope>NUCLEOTIDE SEQUENCE [LARGE SCALE GENOMIC DNA]</scope>
    <source>
        <strain evidence="2">Bline_iso_100314</strain>
    </source>
</reference>
<evidence type="ECO:0000313" key="2">
    <source>
        <dbReference type="EMBL" id="KAE9970410.1"/>
    </source>
</evidence>